<evidence type="ECO:0000256" key="3">
    <source>
        <dbReference type="ARBA" id="ARBA00006904"/>
    </source>
</evidence>
<evidence type="ECO:0000256" key="10">
    <source>
        <dbReference type="ARBA" id="ARBA00023299"/>
    </source>
</evidence>
<dbReference type="PIRSF" id="PIRSF000525">
    <property type="entry name" value="SerC"/>
    <property type="match status" value="1"/>
</dbReference>
<evidence type="ECO:0000256" key="11">
    <source>
        <dbReference type="ARBA" id="ARBA00049007"/>
    </source>
</evidence>
<dbReference type="Gene3D" id="3.40.640.10">
    <property type="entry name" value="Type I PLP-dependent aspartate aminotransferase-like (Major domain)"/>
    <property type="match status" value="1"/>
</dbReference>
<reference evidence="14" key="1">
    <citation type="submission" date="2015-07" db="EMBL/GenBank/DDBJ databases">
        <title>Draft Genome Sequence of Roseovarius tolerans EL-164, a producer of N-Acylated Alanine Methyl Esters (NAMEs).</title>
        <authorList>
            <person name="Voget S."/>
            <person name="Bruns H."/>
            <person name="Wagner-Doebler I."/>
            <person name="Schulz S."/>
            <person name="Daniel R."/>
        </authorList>
    </citation>
    <scope>NUCLEOTIDE SEQUENCE [LARGE SCALE GENOMIC DNA]</scope>
    <source>
        <strain evidence="14">EL-164</strain>
    </source>
</reference>
<dbReference type="InterPro" id="IPR015424">
    <property type="entry name" value="PyrdxlP-dep_Trfase"/>
</dbReference>
<keyword evidence="6 13" id="KW-0032">Aminotransferase</keyword>
<evidence type="ECO:0000256" key="8">
    <source>
        <dbReference type="ARBA" id="ARBA00022679"/>
    </source>
</evidence>
<evidence type="ECO:0000256" key="12">
    <source>
        <dbReference type="SAM" id="MobiDB-lite"/>
    </source>
</evidence>
<dbReference type="SUPFAM" id="SSF53383">
    <property type="entry name" value="PLP-dependent transferases"/>
    <property type="match status" value="1"/>
</dbReference>
<keyword evidence="8 13" id="KW-0808">Transferase</keyword>
<dbReference type="UniPathway" id="UPA00135">
    <property type="reaction ID" value="UER00197"/>
</dbReference>
<organism evidence="13 14">
    <name type="scientific">Roseovarius tolerans</name>
    <dbReference type="NCBI Taxonomy" id="74031"/>
    <lineage>
        <taxon>Bacteria</taxon>
        <taxon>Pseudomonadati</taxon>
        <taxon>Pseudomonadota</taxon>
        <taxon>Alphaproteobacteria</taxon>
        <taxon>Rhodobacterales</taxon>
        <taxon>Roseobacteraceae</taxon>
        <taxon>Roseovarius</taxon>
    </lineage>
</organism>
<dbReference type="GO" id="GO:0006564">
    <property type="term" value="P:L-serine biosynthetic process"/>
    <property type="evidence" value="ECO:0007669"/>
    <property type="project" value="UniProtKB-KW"/>
</dbReference>
<comment type="pathway">
    <text evidence="2">Amino-acid biosynthesis; L-serine biosynthesis; L-serine from 3-phospho-D-glycerate: step 2/3.</text>
</comment>
<gene>
    <name evidence="13" type="primary">serC</name>
    <name evidence="13" type="ORF">ROTO_14350</name>
</gene>
<name>A0A0L6CW39_9RHOB</name>
<dbReference type="NCBIfam" id="NF002841">
    <property type="entry name" value="PRK03080.1-2"/>
    <property type="match status" value="1"/>
</dbReference>
<dbReference type="AlphaFoldDB" id="A0A0L6CW39"/>
<dbReference type="GO" id="GO:0004760">
    <property type="term" value="F:L-serine-pyruvate transaminase activity"/>
    <property type="evidence" value="ECO:0007669"/>
    <property type="project" value="TreeGrafter"/>
</dbReference>
<evidence type="ECO:0000256" key="7">
    <source>
        <dbReference type="ARBA" id="ARBA00022605"/>
    </source>
</evidence>
<dbReference type="GO" id="GO:0004648">
    <property type="term" value="F:O-phospho-L-serine:2-oxoglutarate aminotransferase activity"/>
    <property type="evidence" value="ECO:0007669"/>
    <property type="project" value="UniProtKB-EC"/>
</dbReference>
<keyword evidence="14" id="KW-1185">Reference proteome</keyword>
<evidence type="ECO:0000313" key="13">
    <source>
        <dbReference type="EMBL" id="KNX41967.1"/>
    </source>
</evidence>
<sequence>MAIEQPATRPANPRFSSGPCAKPPVFELSKLSDAPLGRSHRAAVGKAKLKAAIEGTREILGIPDDYRIGIVPASDTGAVEMAMWNLLGERRVEMLAWESFGAGWVTDAVKQLKLDAEVKTADYGEIVDLATVDTDNDVVFTWNGTTSGVRVPNGDWIKADRAGLTICDATSAAFAQNLPWDKLDVTTFSWQKVLGGEAAHGMIILSPRAVERLESYTPPWPLPKIFRLTKGGKLIEGIFVGETINTPSMLAVEDYLLALDWARSVGGMNGLRERAYANLAAVQAFVAGHPWLAFLAHEPAIRSNTSVCLKFTDDRISDGAAFAKAVAKRLEAEGVAYDIGAYRDAPPGLRIWCGGTVETADVAALMPWIEWAFEAEIAALSETA</sequence>
<comment type="similarity">
    <text evidence="3">Belongs to the class-V pyridoxal-phosphate-dependent aminotransferase family. SerC subfamily.</text>
</comment>
<dbReference type="PATRIC" id="fig|74031.6.peg.1466"/>
<dbReference type="STRING" id="74031.SAMN04488077_11244"/>
<evidence type="ECO:0000256" key="4">
    <source>
        <dbReference type="ARBA" id="ARBA00013030"/>
    </source>
</evidence>
<dbReference type="InterPro" id="IPR022278">
    <property type="entry name" value="Pser_aminoTfrase"/>
</dbReference>
<accession>A0A0L6CW39</accession>
<dbReference type="RefSeq" id="WP_050662344.1">
    <property type="nucleotide sequence ID" value="NZ_CP118494.1"/>
</dbReference>
<evidence type="ECO:0000256" key="5">
    <source>
        <dbReference type="ARBA" id="ARBA00022490"/>
    </source>
</evidence>
<keyword evidence="10" id="KW-0718">Serine biosynthesis</keyword>
<keyword evidence="5" id="KW-0963">Cytoplasm</keyword>
<dbReference type="GO" id="GO:0008453">
    <property type="term" value="F:alanine-glyoxylate transaminase activity"/>
    <property type="evidence" value="ECO:0007669"/>
    <property type="project" value="TreeGrafter"/>
</dbReference>
<dbReference type="Proteomes" id="UP000037046">
    <property type="component" value="Unassembled WGS sequence"/>
</dbReference>
<dbReference type="InterPro" id="IPR015421">
    <property type="entry name" value="PyrdxlP-dep_Trfase_major"/>
</dbReference>
<evidence type="ECO:0000256" key="2">
    <source>
        <dbReference type="ARBA" id="ARBA00005099"/>
    </source>
</evidence>
<dbReference type="Gene3D" id="3.90.1150.10">
    <property type="entry name" value="Aspartate Aminotransferase, domain 1"/>
    <property type="match status" value="1"/>
</dbReference>
<evidence type="ECO:0000256" key="9">
    <source>
        <dbReference type="ARBA" id="ARBA00022898"/>
    </source>
</evidence>
<dbReference type="InterPro" id="IPR015422">
    <property type="entry name" value="PyrdxlP-dep_Trfase_small"/>
</dbReference>
<dbReference type="GO" id="GO:0019265">
    <property type="term" value="P:glycine biosynthetic process, by transamination of glyoxylate"/>
    <property type="evidence" value="ECO:0007669"/>
    <property type="project" value="TreeGrafter"/>
</dbReference>
<feature type="region of interest" description="Disordered" evidence="12">
    <location>
        <begin position="1"/>
        <end position="20"/>
    </location>
</feature>
<dbReference type="OrthoDB" id="9772439at2"/>
<comment type="cofactor">
    <cofactor evidence="1">
        <name>pyridoxal 5'-phosphate</name>
        <dbReference type="ChEBI" id="CHEBI:597326"/>
    </cofactor>
</comment>
<evidence type="ECO:0000256" key="1">
    <source>
        <dbReference type="ARBA" id="ARBA00001933"/>
    </source>
</evidence>
<keyword evidence="7" id="KW-0028">Amino-acid biosynthesis</keyword>
<dbReference type="CDD" id="cd01494">
    <property type="entry name" value="AAT_I"/>
    <property type="match status" value="1"/>
</dbReference>
<protein>
    <recommendedName>
        <fullName evidence="4">phosphoserine transaminase</fullName>
        <ecNumber evidence="4">2.6.1.52</ecNumber>
    </recommendedName>
</protein>
<comment type="caution">
    <text evidence="13">The sequence shown here is derived from an EMBL/GenBank/DDBJ whole genome shotgun (WGS) entry which is preliminary data.</text>
</comment>
<evidence type="ECO:0000256" key="6">
    <source>
        <dbReference type="ARBA" id="ARBA00022576"/>
    </source>
</evidence>
<evidence type="ECO:0000313" key="14">
    <source>
        <dbReference type="Proteomes" id="UP000037046"/>
    </source>
</evidence>
<comment type="catalytic activity">
    <reaction evidence="11">
        <text>O-phospho-L-serine + 2-oxoglutarate = 3-phosphooxypyruvate + L-glutamate</text>
        <dbReference type="Rhea" id="RHEA:14329"/>
        <dbReference type="ChEBI" id="CHEBI:16810"/>
        <dbReference type="ChEBI" id="CHEBI:18110"/>
        <dbReference type="ChEBI" id="CHEBI:29985"/>
        <dbReference type="ChEBI" id="CHEBI:57524"/>
        <dbReference type="EC" id="2.6.1.52"/>
    </reaction>
</comment>
<dbReference type="PANTHER" id="PTHR21152">
    <property type="entry name" value="AMINOTRANSFERASE CLASS V"/>
    <property type="match status" value="1"/>
</dbReference>
<dbReference type="EMBL" id="LGVV01000014">
    <property type="protein sequence ID" value="KNX41967.1"/>
    <property type="molecule type" value="Genomic_DNA"/>
</dbReference>
<proteinExistence type="inferred from homology"/>
<dbReference type="NCBIfam" id="TIGR01365">
    <property type="entry name" value="serC_2"/>
    <property type="match status" value="1"/>
</dbReference>
<dbReference type="PANTHER" id="PTHR21152:SF40">
    <property type="entry name" value="ALANINE--GLYOXYLATE AMINOTRANSFERASE"/>
    <property type="match status" value="1"/>
</dbReference>
<dbReference type="InterPro" id="IPR006271">
    <property type="entry name" value="Pser_aminoTfrase_methanosarc"/>
</dbReference>
<keyword evidence="9" id="KW-0663">Pyridoxal phosphate</keyword>
<dbReference type="EC" id="2.6.1.52" evidence="4"/>